<organism evidence="8 9">
    <name type="scientific">Exidia glandulosa HHB12029</name>
    <dbReference type="NCBI Taxonomy" id="1314781"/>
    <lineage>
        <taxon>Eukaryota</taxon>
        <taxon>Fungi</taxon>
        <taxon>Dikarya</taxon>
        <taxon>Basidiomycota</taxon>
        <taxon>Agaricomycotina</taxon>
        <taxon>Agaricomycetes</taxon>
        <taxon>Auriculariales</taxon>
        <taxon>Exidiaceae</taxon>
        <taxon>Exidia</taxon>
    </lineage>
</organism>
<evidence type="ECO:0000256" key="6">
    <source>
        <dbReference type="SAM" id="MobiDB-lite"/>
    </source>
</evidence>
<dbReference type="InterPro" id="IPR056150">
    <property type="entry name" value="WD40_CDC20-Fz"/>
</dbReference>
<evidence type="ECO:0000256" key="1">
    <source>
        <dbReference type="ARBA" id="ARBA00006445"/>
    </source>
</evidence>
<dbReference type="STRING" id="1314781.A0A166B032"/>
<feature type="compositionally biased region" description="Basic and acidic residues" evidence="6">
    <location>
        <begin position="54"/>
        <end position="76"/>
    </location>
</feature>
<feature type="repeat" description="WD" evidence="5">
    <location>
        <begin position="463"/>
        <end position="496"/>
    </location>
</feature>
<evidence type="ECO:0000313" key="9">
    <source>
        <dbReference type="Proteomes" id="UP000077266"/>
    </source>
</evidence>
<evidence type="ECO:0000256" key="2">
    <source>
        <dbReference type="ARBA" id="ARBA00022574"/>
    </source>
</evidence>
<dbReference type="InterPro" id="IPR036322">
    <property type="entry name" value="WD40_repeat_dom_sf"/>
</dbReference>
<keyword evidence="3" id="KW-0677">Repeat</keyword>
<evidence type="ECO:0000256" key="5">
    <source>
        <dbReference type="PROSITE-ProRule" id="PRU00221"/>
    </source>
</evidence>
<feature type="domain" description="CDC20/Fizzy WD40" evidence="7">
    <location>
        <begin position="199"/>
        <end position="494"/>
    </location>
</feature>
<dbReference type="GO" id="GO:1905786">
    <property type="term" value="P:positive regulation of anaphase-promoting complex-dependent catabolic process"/>
    <property type="evidence" value="ECO:0007669"/>
    <property type="project" value="TreeGrafter"/>
</dbReference>
<dbReference type="OrthoDB" id="10263272at2759"/>
<feature type="region of interest" description="Disordered" evidence="6">
    <location>
        <begin position="1"/>
        <end position="96"/>
    </location>
</feature>
<dbReference type="InterPro" id="IPR001680">
    <property type="entry name" value="WD40_rpt"/>
</dbReference>
<dbReference type="PANTHER" id="PTHR19918:SF1">
    <property type="entry name" value="FIZZY-RELATED PROTEIN HOMOLOG"/>
    <property type="match status" value="1"/>
</dbReference>
<dbReference type="InterPro" id="IPR033010">
    <property type="entry name" value="Cdc20/Fizzy"/>
</dbReference>
<reference evidence="8 9" key="1">
    <citation type="journal article" date="2016" name="Mol. Biol. Evol.">
        <title>Comparative Genomics of Early-Diverging Mushroom-Forming Fungi Provides Insights into the Origins of Lignocellulose Decay Capabilities.</title>
        <authorList>
            <person name="Nagy L.G."/>
            <person name="Riley R."/>
            <person name="Tritt A."/>
            <person name="Adam C."/>
            <person name="Daum C."/>
            <person name="Floudas D."/>
            <person name="Sun H."/>
            <person name="Yadav J.S."/>
            <person name="Pangilinan J."/>
            <person name="Larsson K.H."/>
            <person name="Matsuura K."/>
            <person name="Barry K."/>
            <person name="Labutti K."/>
            <person name="Kuo R."/>
            <person name="Ohm R.A."/>
            <person name="Bhattacharya S.S."/>
            <person name="Shirouzu T."/>
            <person name="Yoshinaga Y."/>
            <person name="Martin F.M."/>
            <person name="Grigoriev I.V."/>
            <person name="Hibbett D.S."/>
        </authorList>
    </citation>
    <scope>NUCLEOTIDE SEQUENCE [LARGE SCALE GENOMIC DNA]</scope>
    <source>
        <strain evidence="8 9">HHB12029</strain>
    </source>
</reference>
<dbReference type="Proteomes" id="UP000077266">
    <property type="component" value="Unassembled WGS sequence"/>
</dbReference>
<feature type="compositionally biased region" description="Low complexity" evidence="6">
    <location>
        <begin position="112"/>
        <end position="134"/>
    </location>
</feature>
<evidence type="ECO:0000256" key="3">
    <source>
        <dbReference type="ARBA" id="ARBA00022737"/>
    </source>
</evidence>
<dbReference type="InterPro" id="IPR015943">
    <property type="entry name" value="WD40/YVTN_repeat-like_dom_sf"/>
</dbReference>
<sequence>MSSKDGSSSSAPHGKRQRTTTNESIRPSTPDLDSRSTTASSTTNDSPPVKRVRREYGDRFIPDRSDDVRTAYHLMDDPQDAYNKPRMFPTESDAQKEQSNLMFQTILQTELRPASTSSSRPVSPVRPSSGQPSSTPNTPTRQRLFSYHAPSPHASPVRGSPRLDDDAFQLSPVRGESRKFLDSQRYEPRAVSKTPFRVLDAPELADDFYLSELSWSSTNILAVGLGSCVYLWNAQTAEVQQLCDYTSSDVVTSVSWTGRGSTIAVGTHSGQVHLWDAGAVRPLRTYSQHTERVGTVAWSDGLLASGSRDRTVILNDVRDHTPVRRLAHHRQEVCGLSWNHDTGYLASGGNDNKVLVWDTRGNRDDTPLWKFHEHTAAVKALAWNPHMPHCLATGGGTQDKYIRWWNSATGTMTHELDTGSQVCALLWSKTTHELVSSHGFSATAAQNQILIFRYPTLSMVASLTGHTSRVLYLAMSPDGETVVSGAGDETLRFWTVFPKKSDESSRARSQDSPLNHGRLIR</sequence>
<dbReference type="InParanoid" id="A0A166B032"/>
<feature type="repeat" description="WD" evidence="5">
    <location>
        <begin position="326"/>
        <end position="360"/>
    </location>
</feature>
<evidence type="ECO:0000256" key="4">
    <source>
        <dbReference type="ARBA" id="ARBA00023306"/>
    </source>
</evidence>
<feature type="compositionally biased region" description="Polar residues" evidence="6">
    <location>
        <begin position="35"/>
        <end position="46"/>
    </location>
</feature>
<proteinExistence type="inferred from homology"/>
<feature type="compositionally biased region" description="Polar residues" evidence="6">
    <location>
        <begin position="1"/>
        <end position="11"/>
    </location>
</feature>
<dbReference type="PANTHER" id="PTHR19918">
    <property type="entry name" value="CELL DIVISION CYCLE 20 CDC20 FIZZY -RELATED"/>
    <property type="match status" value="1"/>
</dbReference>
<dbReference type="SMART" id="SM00320">
    <property type="entry name" value="WD40"/>
    <property type="match status" value="6"/>
</dbReference>
<evidence type="ECO:0000313" key="8">
    <source>
        <dbReference type="EMBL" id="KZV96689.1"/>
    </source>
</evidence>
<dbReference type="FunCoup" id="A0A166B032">
    <property type="interactions" value="182"/>
</dbReference>
<dbReference type="SUPFAM" id="SSF50978">
    <property type="entry name" value="WD40 repeat-like"/>
    <property type="match status" value="1"/>
</dbReference>
<accession>A0A166B032</accession>
<dbReference type="AlphaFoldDB" id="A0A166B032"/>
<feature type="repeat" description="WD" evidence="5">
    <location>
        <begin position="251"/>
        <end position="285"/>
    </location>
</feature>
<gene>
    <name evidence="8" type="ORF">EXIGLDRAFT_747487</name>
</gene>
<dbReference type="EMBL" id="KV425939">
    <property type="protein sequence ID" value="KZV96689.1"/>
    <property type="molecule type" value="Genomic_DNA"/>
</dbReference>
<name>A0A166B032_EXIGL</name>
<dbReference type="PROSITE" id="PS50294">
    <property type="entry name" value="WD_REPEATS_REGION"/>
    <property type="match status" value="2"/>
</dbReference>
<protein>
    <submittedName>
        <fullName evidence="8">WD40 repeat-like protein</fullName>
    </submittedName>
</protein>
<keyword evidence="4" id="KW-0131">Cell cycle</keyword>
<dbReference type="Pfam" id="PF24807">
    <property type="entry name" value="WD40_CDC20-Fz"/>
    <property type="match status" value="1"/>
</dbReference>
<evidence type="ECO:0000259" key="7">
    <source>
        <dbReference type="Pfam" id="PF24807"/>
    </source>
</evidence>
<keyword evidence="2 5" id="KW-0853">WD repeat</keyword>
<dbReference type="CDD" id="cd00200">
    <property type="entry name" value="WD40"/>
    <property type="match status" value="1"/>
</dbReference>
<dbReference type="GO" id="GO:0031145">
    <property type="term" value="P:anaphase-promoting complex-dependent catabolic process"/>
    <property type="evidence" value="ECO:0007669"/>
    <property type="project" value="TreeGrafter"/>
</dbReference>
<keyword evidence="9" id="KW-1185">Reference proteome</keyword>
<dbReference type="GO" id="GO:0010997">
    <property type="term" value="F:anaphase-promoting complex binding"/>
    <property type="evidence" value="ECO:0007669"/>
    <property type="project" value="InterPro"/>
</dbReference>
<dbReference type="InterPro" id="IPR019775">
    <property type="entry name" value="WD40_repeat_CS"/>
</dbReference>
<dbReference type="GO" id="GO:0005680">
    <property type="term" value="C:anaphase-promoting complex"/>
    <property type="evidence" value="ECO:0007669"/>
    <property type="project" value="TreeGrafter"/>
</dbReference>
<feature type="region of interest" description="Disordered" evidence="6">
    <location>
        <begin position="110"/>
        <end position="168"/>
    </location>
</feature>
<dbReference type="PROSITE" id="PS00678">
    <property type="entry name" value="WD_REPEATS_1"/>
    <property type="match status" value="1"/>
</dbReference>
<dbReference type="GO" id="GO:1990757">
    <property type="term" value="F:ubiquitin ligase activator activity"/>
    <property type="evidence" value="ECO:0007669"/>
    <property type="project" value="TreeGrafter"/>
</dbReference>
<dbReference type="PROSITE" id="PS50082">
    <property type="entry name" value="WD_REPEATS_2"/>
    <property type="match status" value="3"/>
</dbReference>
<dbReference type="Gene3D" id="2.130.10.10">
    <property type="entry name" value="YVTN repeat-like/Quinoprotein amine dehydrogenase"/>
    <property type="match status" value="1"/>
</dbReference>
<comment type="similarity">
    <text evidence="1">Belongs to the WD repeat CDC20/Fizzy family.</text>
</comment>